<protein>
    <recommendedName>
        <fullName evidence="7">Reverse transcriptase domain-containing protein</fullName>
    </recommendedName>
</protein>
<comment type="subcellular location">
    <subcellularLocation>
        <location evidence="1">Membrane</location>
        <topology evidence="1">Single-pass membrane protein</topology>
    </subcellularLocation>
</comment>
<reference evidence="5 6" key="1">
    <citation type="submission" date="2023-08" db="EMBL/GenBank/DDBJ databases">
        <title>A Necator americanus chromosomal reference genome.</title>
        <authorList>
            <person name="Ilik V."/>
            <person name="Petrzelkova K.J."/>
            <person name="Pardy F."/>
            <person name="Fuh T."/>
            <person name="Niatou-Singa F.S."/>
            <person name="Gouil Q."/>
            <person name="Baker L."/>
            <person name="Ritchie M.E."/>
            <person name="Jex A.R."/>
            <person name="Gazzola D."/>
            <person name="Li H."/>
            <person name="Toshio Fujiwara R."/>
            <person name="Zhan B."/>
            <person name="Aroian R.V."/>
            <person name="Pafco B."/>
            <person name="Schwarz E.M."/>
        </authorList>
    </citation>
    <scope>NUCLEOTIDE SEQUENCE [LARGE SCALE GENOMIC DNA]</scope>
    <source>
        <strain evidence="5 6">Aroian</strain>
        <tissue evidence="5">Whole animal</tissue>
    </source>
</reference>
<dbReference type="PANTHER" id="PTHR15407">
    <property type="entry name" value="FUKUTIN-RELATED"/>
    <property type="match status" value="1"/>
</dbReference>
<gene>
    <name evidence="5" type="primary">Necator_chrIII.g11968</name>
    <name evidence="5" type="ORF">RB195_011202</name>
</gene>
<evidence type="ECO:0000256" key="1">
    <source>
        <dbReference type="ARBA" id="ARBA00004167"/>
    </source>
</evidence>
<keyword evidence="6" id="KW-1185">Reference proteome</keyword>
<dbReference type="Proteomes" id="UP001303046">
    <property type="component" value="Unassembled WGS sequence"/>
</dbReference>
<name>A0ABR1D1F5_NECAM</name>
<proteinExistence type="predicted"/>
<sequence>MKPIVWQKGRSVRNIPPPAPIVLRHHITRVAATTPTLLYLSADQFRDLPSLGVRLSMDLGIVECSIEFDKLYTSALPPYQDAQTPVQQRSGFHSSCYIQSYVRTAERKHKNHQFTRIVNLQSVVLLKACLDCNIFRWSGNYFAQLRGLAMGQRLAPTLAISFMAKIEAPVLELRSFFYSLYIDDCFFICAAQAEMGKCFDLLNRQSEHIKLAREKPQGNRPPFLNIQIGISNGWFRECAIIPHTYDADFAAHIEEYKPELLSDLQSNGTKFFLKRKFGRPNDTYEFTIRPLDGGRPSIDLFWMYTAENETWVGGTAGDGSKYKYTYPKTKTCAGDLLGHIFWVSCDPELVLKAEYGPEWYNDFSTNRFSWKSSQFNVKPNGKWTAEEMKEVYKVY</sequence>
<organism evidence="5 6">
    <name type="scientific">Necator americanus</name>
    <name type="common">Human hookworm</name>
    <dbReference type="NCBI Taxonomy" id="51031"/>
    <lineage>
        <taxon>Eukaryota</taxon>
        <taxon>Metazoa</taxon>
        <taxon>Ecdysozoa</taxon>
        <taxon>Nematoda</taxon>
        <taxon>Chromadorea</taxon>
        <taxon>Rhabditida</taxon>
        <taxon>Rhabditina</taxon>
        <taxon>Rhabditomorpha</taxon>
        <taxon>Strongyloidea</taxon>
        <taxon>Ancylostomatidae</taxon>
        <taxon>Bunostominae</taxon>
        <taxon>Necator</taxon>
    </lineage>
</organism>
<evidence type="ECO:0000313" key="5">
    <source>
        <dbReference type="EMBL" id="KAK6744358.1"/>
    </source>
</evidence>
<evidence type="ECO:0000256" key="3">
    <source>
        <dbReference type="ARBA" id="ARBA00022989"/>
    </source>
</evidence>
<evidence type="ECO:0000256" key="4">
    <source>
        <dbReference type="ARBA" id="ARBA00023136"/>
    </source>
</evidence>
<evidence type="ECO:0000256" key="2">
    <source>
        <dbReference type="ARBA" id="ARBA00022692"/>
    </source>
</evidence>
<dbReference type="PANTHER" id="PTHR15407:SF28">
    <property type="entry name" value="RIBITOL-5-PHOSPHATE TRANSFERASE FKTN"/>
    <property type="match status" value="1"/>
</dbReference>
<dbReference type="EMBL" id="JAVFWL010000003">
    <property type="protein sequence ID" value="KAK6744358.1"/>
    <property type="molecule type" value="Genomic_DNA"/>
</dbReference>
<keyword evidence="4" id="KW-0472">Membrane</keyword>
<keyword evidence="3" id="KW-1133">Transmembrane helix</keyword>
<dbReference type="InterPro" id="IPR009644">
    <property type="entry name" value="FKTN/MNN4/W02B3.4-1"/>
</dbReference>
<accession>A0ABR1D1F5</accession>
<evidence type="ECO:0008006" key="7">
    <source>
        <dbReference type="Google" id="ProtNLM"/>
    </source>
</evidence>
<keyword evidence="2" id="KW-0812">Transmembrane</keyword>
<evidence type="ECO:0000313" key="6">
    <source>
        <dbReference type="Proteomes" id="UP001303046"/>
    </source>
</evidence>
<comment type="caution">
    <text evidence="5">The sequence shown here is derived from an EMBL/GenBank/DDBJ whole genome shotgun (WGS) entry which is preliminary data.</text>
</comment>